<dbReference type="OrthoDB" id="2187714at2759"/>
<dbReference type="InterPro" id="IPR004827">
    <property type="entry name" value="bZIP"/>
</dbReference>
<dbReference type="PROSITE" id="PS50217">
    <property type="entry name" value="BZIP"/>
    <property type="match status" value="1"/>
</dbReference>
<dbReference type="CDD" id="cd14696">
    <property type="entry name" value="bZIP_Jun"/>
    <property type="match status" value="1"/>
</dbReference>
<dbReference type="InterPro" id="IPR005643">
    <property type="entry name" value="JNK"/>
</dbReference>
<feature type="domain" description="BZIP" evidence="6">
    <location>
        <begin position="155"/>
        <end position="218"/>
    </location>
</feature>
<dbReference type="PANTHER" id="PTHR11462">
    <property type="entry name" value="JUN TRANSCRIPTION FACTOR-RELATED"/>
    <property type="match status" value="1"/>
</dbReference>
<dbReference type="PRINTS" id="PR00043">
    <property type="entry name" value="LEUZIPPRJUN"/>
</dbReference>
<dbReference type="Proteomes" id="UP000801492">
    <property type="component" value="Unassembled WGS sequence"/>
</dbReference>
<evidence type="ECO:0000256" key="5">
    <source>
        <dbReference type="SAM" id="Coils"/>
    </source>
</evidence>
<keyword evidence="4" id="KW-0804">Transcription</keyword>
<evidence type="ECO:0000256" key="2">
    <source>
        <dbReference type="ARBA" id="ARBA00023015"/>
    </source>
</evidence>
<sequence length="227" mass="25122">MSVPVVDNHKINSMKRNLTLDFNQAKKANLNIPTGNSVLSSPDLNMLKVGTPELEKMILANGIANTPTPGVVFRPVTEDPETFASGFVNALNDLHNNASTTQASDNSSGGTVYTELDQPNLGYLPPIVKEEPQTVPNINSTTPPMSPVDMEAQERIKLERKRQRNRLAASKCRTRKLERISRLEDKVKHLKSENVELASLVNQLKEHVGLLKIEVMEHVHAGCQIML</sequence>
<gene>
    <name evidence="7" type="ORF">ILUMI_02782</name>
</gene>
<evidence type="ECO:0000313" key="8">
    <source>
        <dbReference type="Proteomes" id="UP000801492"/>
    </source>
</evidence>
<keyword evidence="3" id="KW-0238">DNA-binding</keyword>
<dbReference type="Pfam" id="PF03957">
    <property type="entry name" value="Jun"/>
    <property type="match status" value="1"/>
</dbReference>
<dbReference type="GO" id="GO:0051726">
    <property type="term" value="P:regulation of cell cycle"/>
    <property type="evidence" value="ECO:0007669"/>
    <property type="project" value="TreeGrafter"/>
</dbReference>
<proteinExistence type="inferred from homology"/>
<dbReference type="PANTHER" id="PTHR11462:SF35">
    <property type="entry name" value="TRANSCRIPTION FACTOR JRA"/>
    <property type="match status" value="1"/>
</dbReference>
<keyword evidence="8" id="KW-1185">Reference proteome</keyword>
<dbReference type="GO" id="GO:0005634">
    <property type="term" value="C:nucleus"/>
    <property type="evidence" value="ECO:0007669"/>
    <property type="project" value="UniProtKB-ARBA"/>
</dbReference>
<dbReference type="PROSITE" id="PS00036">
    <property type="entry name" value="BZIP_BASIC"/>
    <property type="match status" value="1"/>
</dbReference>
<dbReference type="InterPro" id="IPR002112">
    <property type="entry name" value="Leuzip_Jun"/>
</dbReference>
<evidence type="ECO:0000256" key="4">
    <source>
        <dbReference type="ARBA" id="ARBA00023163"/>
    </source>
</evidence>
<comment type="similarity">
    <text evidence="1">Belongs to the bZIP family. Jun subfamily.</text>
</comment>
<comment type="caution">
    <text evidence="7">The sequence shown here is derived from an EMBL/GenBank/DDBJ whole genome shotgun (WGS) entry which is preliminary data.</text>
</comment>
<dbReference type="AlphaFoldDB" id="A0A8K0GKJ3"/>
<dbReference type="EMBL" id="VTPC01001036">
    <property type="protein sequence ID" value="KAF2903404.1"/>
    <property type="molecule type" value="Genomic_DNA"/>
</dbReference>
<dbReference type="InterPro" id="IPR046347">
    <property type="entry name" value="bZIP_sf"/>
</dbReference>
<dbReference type="GO" id="GO:0000981">
    <property type="term" value="F:DNA-binding transcription factor activity, RNA polymerase II-specific"/>
    <property type="evidence" value="ECO:0007669"/>
    <property type="project" value="TreeGrafter"/>
</dbReference>
<dbReference type="SUPFAM" id="SSF57959">
    <property type="entry name" value="Leucine zipper domain"/>
    <property type="match status" value="1"/>
</dbReference>
<feature type="coiled-coil region" evidence="5">
    <location>
        <begin position="173"/>
        <end position="207"/>
    </location>
</feature>
<dbReference type="SMART" id="SM00338">
    <property type="entry name" value="BRLZ"/>
    <property type="match status" value="1"/>
</dbReference>
<keyword evidence="5" id="KW-0175">Coiled coil</keyword>
<evidence type="ECO:0000256" key="3">
    <source>
        <dbReference type="ARBA" id="ARBA00023125"/>
    </source>
</evidence>
<dbReference type="Pfam" id="PF00170">
    <property type="entry name" value="bZIP_1"/>
    <property type="match status" value="1"/>
</dbReference>
<accession>A0A8K0GKJ3</accession>
<dbReference type="InterPro" id="IPR050946">
    <property type="entry name" value="AP-1_TF_bZIP"/>
</dbReference>
<name>A0A8K0GKJ3_IGNLU</name>
<organism evidence="7 8">
    <name type="scientific">Ignelater luminosus</name>
    <name type="common">Cucubano</name>
    <name type="synonym">Pyrophorus luminosus</name>
    <dbReference type="NCBI Taxonomy" id="2038154"/>
    <lineage>
        <taxon>Eukaryota</taxon>
        <taxon>Metazoa</taxon>
        <taxon>Ecdysozoa</taxon>
        <taxon>Arthropoda</taxon>
        <taxon>Hexapoda</taxon>
        <taxon>Insecta</taxon>
        <taxon>Pterygota</taxon>
        <taxon>Neoptera</taxon>
        <taxon>Endopterygota</taxon>
        <taxon>Coleoptera</taxon>
        <taxon>Polyphaga</taxon>
        <taxon>Elateriformia</taxon>
        <taxon>Elateroidea</taxon>
        <taxon>Elateridae</taxon>
        <taxon>Agrypninae</taxon>
        <taxon>Pyrophorini</taxon>
        <taxon>Ignelater</taxon>
    </lineage>
</organism>
<reference evidence="7" key="1">
    <citation type="submission" date="2019-08" db="EMBL/GenBank/DDBJ databases">
        <title>The genome of the North American firefly Photinus pyralis.</title>
        <authorList>
            <consortium name="Photinus pyralis genome working group"/>
            <person name="Fallon T.R."/>
            <person name="Sander Lower S.E."/>
            <person name="Weng J.-K."/>
        </authorList>
    </citation>
    <scope>NUCLEOTIDE SEQUENCE</scope>
    <source>
        <strain evidence="7">TRF0915ILg1</strain>
        <tissue evidence="7">Whole body</tissue>
    </source>
</reference>
<evidence type="ECO:0000256" key="1">
    <source>
        <dbReference type="ARBA" id="ARBA00006882"/>
    </source>
</evidence>
<dbReference type="GO" id="GO:0042127">
    <property type="term" value="P:regulation of cell population proliferation"/>
    <property type="evidence" value="ECO:0007669"/>
    <property type="project" value="TreeGrafter"/>
</dbReference>
<keyword evidence="2" id="KW-0805">Transcription regulation</keyword>
<dbReference type="GO" id="GO:0005667">
    <property type="term" value="C:transcription regulator complex"/>
    <property type="evidence" value="ECO:0007669"/>
    <property type="project" value="TreeGrafter"/>
</dbReference>
<evidence type="ECO:0000259" key="6">
    <source>
        <dbReference type="PROSITE" id="PS50217"/>
    </source>
</evidence>
<dbReference type="GO" id="GO:0000978">
    <property type="term" value="F:RNA polymerase II cis-regulatory region sequence-specific DNA binding"/>
    <property type="evidence" value="ECO:0007669"/>
    <property type="project" value="TreeGrafter"/>
</dbReference>
<dbReference type="FunFam" id="1.20.5.170:FF:000012">
    <property type="entry name" value="Putative transcription factor AP-1"/>
    <property type="match status" value="1"/>
</dbReference>
<evidence type="ECO:0000313" key="7">
    <source>
        <dbReference type="EMBL" id="KAF2903404.1"/>
    </source>
</evidence>
<protein>
    <recommendedName>
        <fullName evidence="6">BZIP domain-containing protein</fullName>
    </recommendedName>
</protein>
<dbReference type="Gene3D" id="1.20.5.170">
    <property type="match status" value="1"/>
</dbReference>